<dbReference type="OrthoDB" id="435607at2759"/>
<proteinExistence type="inferred from homology"/>
<keyword evidence="3 5" id="KW-1133">Transmembrane helix</keyword>
<dbReference type="PANTHER" id="PTHR12701">
    <property type="entry name" value="BCR-ASSOCIATED PROTEIN, BAP"/>
    <property type="match status" value="1"/>
</dbReference>
<accession>A0A1G4J8F6</accession>
<keyword evidence="2 5" id="KW-0812">Transmembrane</keyword>
<evidence type="ECO:0000259" key="7">
    <source>
        <dbReference type="Pfam" id="PF05529"/>
    </source>
</evidence>
<dbReference type="Pfam" id="PF05529">
    <property type="entry name" value="Bap31"/>
    <property type="match status" value="1"/>
</dbReference>
<name>A0A1G4J8F6_9SACH</name>
<keyword evidence="5" id="KW-0813">Transport</keyword>
<feature type="compositionally biased region" description="Low complexity" evidence="6">
    <location>
        <begin position="143"/>
        <end position="152"/>
    </location>
</feature>
<keyword evidence="9" id="KW-1185">Reference proteome</keyword>
<dbReference type="InterPro" id="IPR008417">
    <property type="entry name" value="BAP29/BAP31"/>
</dbReference>
<comment type="function">
    <text evidence="5">May play a role in anterograde transport of membrane proteins from the endoplasmic reticulum to the Golgi.</text>
</comment>
<feature type="transmembrane region" description="Helical" evidence="5">
    <location>
        <begin position="49"/>
        <end position="66"/>
    </location>
</feature>
<feature type="region of interest" description="Disordered" evidence="6">
    <location>
        <begin position="143"/>
        <end position="162"/>
    </location>
</feature>
<evidence type="ECO:0000256" key="2">
    <source>
        <dbReference type="ARBA" id="ARBA00022692"/>
    </source>
</evidence>
<dbReference type="GO" id="GO:0005789">
    <property type="term" value="C:endoplasmic reticulum membrane"/>
    <property type="evidence" value="ECO:0007669"/>
    <property type="project" value="UniProtKB-SubCell"/>
</dbReference>
<keyword evidence="5" id="KW-0256">Endoplasmic reticulum</keyword>
<evidence type="ECO:0000256" key="3">
    <source>
        <dbReference type="ARBA" id="ARBA00022989"/>
    </source>
</evidence>
<evidence type="ECO:0000256" key="4">
    <source>
        <dbReference type="ARBA" id="ARBA00023136"/>
    </source>
</evidence>
<dbReference type="PANTHER" id="PTHR12701:SF19">
    <property type="entry name" value="ENDOPLASMIC RETICULUM TRANSMEMBRANE PROTEIN 1-RELATED"/>
    <property type="match status" value="1"/>
</dbReference>
<reference evidence="8 9" key="1">
    <citation type="submission" date="2016-03" db="EMBL/GenBank/DDBJ databases">
        <authorList>
            <person name="Devillers H."/>
        </authorList>
    </citation>
    <scope>NUCLEOTIDE SEQUENCE [LARGE SCALE GENOMIC DNA]</scope>
    <source>
        <strain evidence="8">CBS 11717</strain>
    </source>
</reference>
<feature type="transmembrane region" description="Helical" evidence="5">
    <location>
        <begin position="6"/>
        <end position="28"/>
    </location>
</feature>
<feature type="domain" description="BAP29/BAP31 transmembrane" evidence="7">
    <location>
        <begin position="1"/>
        <end position="139"/>
    </location>
</feature>
<protein>
    <recommendedName>
        <fullName evidence="5">Endoplasmic reticulum transmembrane protein</fullName>
    </recommendedName>
</protein>
<organism evidence="8 9">
    <name type="scientific">Lachancea mirantina</name>
    <dbReference type="NCBI Taxonomy" id="1230905"/>
    <lineage>
        <taxon>Eukaryota</taxon>
        <taxon>Fungi</taxon>
        <taxon>Dikarya</taxon>
        <taxon>Ascomycota</taxon>
        <taxon>Saccharomycotina</taxon>
        <taxon>Saccharomycetes</taxon>
        <taxon>Saccharomycetales</taxon>
        <taxon>Saccharomycetaceae</taxon>
        <taxon>Lachancea</taxon>
    </lineage>
</organism>
<keyword evidence="5" id="KW-0653">Protein transport</keyword>
<keyword evidence="4 5" id="KW-0472">Membrane</keyword>
<dbReference type="Proteomes" id="UP000191024">
    <property type="component" value="Chromosome D"/>
</dbReference>
<dbReference type="InterPro" id="IPR040463">
    <property type="entry name" value="BAP29/BAP31_N"/>
</dbReference>
<keyword evidence="5" id="KW-0931">ER-Golgi transport</keyword>
<dbReference type="GO" id="GO:0006888">
    <property type="term" value="P:endoplasmic reticulum to Golgi vesicle-mediated transport"/>
    <property type="evidence" value="ECO:0007669"/>
    <property type="project" value="UniProtKB-UniRule"/>
</dbReference>
<sequence>MSVYLSFLFGVLTLEMAILFVLVLPLHYRLRKAIVNGYDKFMGNLQVKTVIWIGGALVGLLFVDSWKRAQISVFLHHHKTTTGADPSGSGSVTPVQALAARAYNQRNVYITGFILYFSLCIPTVMSVVRRLVKWEELNRSLAEGKAGSNGENNGEEELASLQKSLMQKKASLEALKKQKTNLEAHFDSNNEPVAATDSSDKKAN</sequence>
<comment type="similarity">
    <text evidence="5">Belongs to the BCAP29/BCAP31 family.</text>
</comment>
<dbReference type="GO" id="GO:0070973">
    <property type="term" value="P:protein localization to endoplasmic reticulum exit site"/>
    <property type="evidence" value="ECO:0007669"/>
    <property type="project" value="UniProtKB-UniRule"/>
</dbReference>
<dbReference type="EMBL" id="LT598463">
    <property type="protein sequence ID" value="SCU86207.1"/>
    <property type="molecule type" value="Genomic_DNA"/>
</dbReference>
<evidence type="ECO:0000313" key="9">
    <source>
        <dbReference type="Proteomes" id="UP000191024"/>
    </source>
</evidence>
<dbReference type="AlphaFoldDB" id="A0A1G4J8F6"/>
<evidence type="ECO:0000256" key="1">
    <source>
        <dbReference type="ARBA" id="ARBA00004141"/>
    </source>
</evidence>
<evidence type="ECO:0000256" key="6">
    <source>
        <dbReference type="SAM" id="MobiDB-lite"/>
    </source>
</evidence>
<evidence type="ECO:0000256" key="5">
    <source>
        <dbReference type="RuleBase" id="RU367026"/>
    </source>
</evidence>
<gene>
    <name evidence="8" type="ORF">LAMI_0D00892G</name>
</gene>
<comment type="subcellular location">
    <subcellularLocation>
        <location evidence="5">Endoplasmic reticulum membrane</location>
        <topology evidence="5">Multi-pass membrane protein</topology>
    </subcellularLocation>
    <subcellularLocation>
        <location evidence="1">Membrane</location>
        <topology evidence="1">Multi-pass membrane protein</topology>
    </subcellularLocation>
</comment>
<dbReference type="GO" id="GO:0006886">
    <property type="term" value="P:intracellular protein transport"/>
    <property type="evidence" value="ECO:0007669"/>
    <property type="project" value="UniProtKB-UniRule"/>
</dbReference>
<feature type="transmembrane region" description="Helical" evidence="5">
    <location>
        <begin position="108"/>
        <end position="128"/>
    </location>
</feature>
<evidence type="ECO:0000313" key="8">
    <source>
        <dbReference type="EMBL" id="SCU86207.1"/>
    </source>
</evidence>
<feature type="region of interest" description="Disordered" evidence="6">
    <location>
        <begin position="181"/>
        <end position="204"/>
    </location>
</feature>